<keyword evidence="6" id="KW-1003">Cell membrane</keyword>
<dbReference type="InterPro" id="IPR050732">
    <property type="entry name" value="Beta-glucan_modifiers"/>
</dbReference>
<dbReference type="FunCoup" id="A0A0C2XL34">
    <property type="interactions" value="29"/>
</dbReference>
<keyword evidence="21" id="KW-0812">Transmembrane</keyword>
<keyword evidence="13" id="KW-0119">Carbohydrate metabolism</keyword>
<evidence type="ECO:0000256" key="15">
    <source>
        <dbReference type="ARBA" id="ARBA00023326"/>
    </source>
</evidence>
<evidence type="ECO:0000313" key="22">
    <source>
        <dbReference type="EMBL" id="KIL70236.1"/>
    </source>
</evidence>
<feature type="transmembrane region" description="Helical" evidence="21">
    <location>
        <begin position="26"/>
        <end position="50"/>
    </location>
</feature>
<dbReference type="EC" id="3.2.1.39" evidence="5"/>
<dbReference type="HOGENOM" id="CLU_011476_2_1_1"/>
<evidence type="ECO:0000256" key="12">
    <source>
        <dbReference type="ARBA" id="ARBA00023180"/>
    </source>
</evidence>
<dbReference type="GO" id="GO:0005886">
    <property type="term" value="C:plasma membrane"/>
    <property type="evidence" value="ECO:0007669"/>
    <property type="project" value="UniProtKB-SubCell"/>
</dbReference>
<keyword evidence="23" id="KW-1185">Reference proteome</keyword>
<dbReference type="Proteomes" id="UP000054549">
    <property type="component" value="Unassembled WGS sequence"/>
</dbReference>
<evidence type="ECO:0000256" key="10">
    <source>
        <dbReference type="ARBA" id="ARBA00022801"/>
    </source>
</evidence>
<keyword evidence="11 21" id="KW-0472">Membrane</keyword>
<dbReference type="Pfam" id="PF00332">
    <property type="entry name" value="Glyco_hydro_17"/>
    <property type="match status" value="1"/>
</dbReference>
<dbReference type="GO" id="GO:0009986">
    <property type="term" value="C:cell surface"/>
    <property type="evidence" value="ECO:0007669"/>
    <property type="project" value="TreeGrafter"/>
</dbReference>
<dbReference type="GO" id="GO:0009277">
    <property type="term" value="C:fungal-type cell wall"/>
    <property type="evidence" value="ECO:0007669"/>
    <property type="project" value="TreeGrafter"/>
</dbReference>
<dbReference type="GO" id="GO:0005576">
    <property type="term" value="C:extracellular region"/>
    <property type="evidence" value="ECO:0007669"/>
    <property type="project" value="TreeGrafter"/>
</dbReference>
<gene>
    <name evidence="22" type="ORF">M378DRAFT_183794</name>
</gene>
<dbReference type="OrthoDB" id="68336at2759"/>
<evidence type="ECO:0000256" key="19">
    <source>
        <dbReference type="RuleBase" id="RU004335"/>
    </source>
</evidence>
<evidence type="ECO:0000256" key="3">
    <source>
        <dbReference type="ARBA" id="ARBA00004401"/>
    </source>
</evidence>
<dbReference type="GO" id="GO:0000272">
    <property type="term" value="P:polysaccharide catabolic process"/>
    <property type="evidence" value="ECO:0007669"/>
    <property type="project" value="UniProtKB-KW"/>
</dbReference>
<comment type="subcellular location">
    <subcellularLocation>
        <location evidence="3">Cell membrane</location>
        <topology evidence="3">Single-pass type II membrane protein</topology>
    </subcellularLocation>
    <subcellularLocation>
        <location evidence="2">Secreted</location>
        <location evidence="2">Cell wall</location>
    </subcellularLocation>
</comment>
<reference evidence="22 23" key="1">
    <citation type="submission" date="2014-04" db="EMBL/GenBank/DDBJ databases">
        <title>Evolutionary Origins and Diversification of the Mycorrhizal Mutualists.</title>
        <authorList>
            <consortium name="DOE Joint Genome Institute"/>
            <consortium name="Mycorrhizal Genomics Consortium"/>
            <person name="Kohler A."/>
            <person name="Kuo A."/>
            <person name="Nagy L.G."/>
            <person name="Floudas D."/>
            <person name="Copeland A."/>
            <person name="Barry K.W."/>
            <person name="Cichocki N."/>
            <person name="Veneault-Fourrey C."/>
            <person name="LaButti K."/>
            <person name="Lindquist E.A."/>
            <person name="Lipzen A."/>
            <person name="Lundell T."/>
            <person name="Morin E."/>
            <person name="Murat C."/>
            <person name="Riley R."/>
            <person name="Ohm R."/>
            <person name="Sun H."/>
            <person name="Tunlid A."/>
            <person name="Henrissat B."/>
            <person name="Grigoriev I.V."/>
            <person name="Hibbett D.S."/>
            <person name="Martin F."/>
        </authorList>
    </citation>
    <scope>NUCLEOTIDE SEQUENCE [LARGE SCALE GENOMIC DNA]</scope>
    <source>
        <strain evidence="22 23">Koide BX008</strain>
    </source>
</reference>
<dbReference type="PANTHER" id="PTHR16631">
    <property type="entry name" value="GLUCAN 1,3-BETA-GLUCOSIDASE"/>
    <property type="match status" value="1"/>
</dbReference>
<keyword evidence="9" id="KW-0732">Signal</keyword>
<dbReference type="InParanoid" id="A0A0C2XL34"/>
<comment type="similarity">
    <text evidence="4 19">Belongs to the glycosyl hydrolase 17 family.</text>
</comment>
<evidence type="ECO:0000256" key="9">
    <source>
        <dbReference type="ARBA" id="ARBA00022729"/>
    </source>
</evidence>
<feature type="region of interest" description="Disordered" evidence="20">
    <location>
        <begin position="55"/>
        <end position="81"/>
    </location>
</feature>
<feature type="compositionally biased region" description="Low complexity" evidence="20">
    <location>
        <begin position="55"/>
        <end position="80"/>
    </location>
</feature>
<evidence type="ECO:0000256" key="6">
    <source>
        <dbReference type="ARBA" id="ARBA00022475"/>
    </source>
</evidence>
<dbReference type="STRING" id="946122.A0A0C2XL34"/>
<evidence type="ECO:0000256" key="2">
    <source>
        <dbReference type="ARBA" id="ARBA00004191"/>
    </source>
</evidence>
<evidence type="ECO:0000256" key="17">
    <source>
        <dbReference type="ARBA" id="ARBA00042373"/>
    </source>
</evidence>
<evidence type="ECO:0000256" key="4">
    <source>
        <dbReference type="ARBA" id="ARBA00008773"/>
    </source>
</evidence>
<protein>
    <recommendedName>
        <fullName evidence="5">glucan endo-1,3-beta-D-glucosidase</fullName>
        <ecNumber evidence="5">3.2.1.39</ecNumber>
    </recommendedName>
    <alternativeName>
        <fullName evidence="18">Endo-1,3-beta-glucanase btgC</fullName>
    </alternativeName>
    <alternativeName>
        <fullName evidence="17">Laminarinase btgC</fullName>
    </alternativeName>
</protein>
<evidence type="ECO:0000256" key="14">
    <source>
        <dbReference type="ARBA" id="ARBA00023316"/>
    </source>
</evidence>
<evidence type="ECO:0000256" key="16">
    <source>
        <dbReference type="ARBA" id="ARBA00037649"/>
    </source>
</evidence>
<dbReference type="Gene3D" id="3.20.20.80">
    <property type="entry name" value="Glycosidases"/>
    <property type="match status" value="2"/>
</dbReference>
<keyword evidence="12" id="KW-0325">Glycoprotein</keyword>
<sequence>MESRYSAVYMNQALEQSKARRKRSQWIVITSLVVLVVVIAIAVAVGVTVAKKASQNNNASSSSGSSGSSGSGSISGDPSSFTKDSRLHQIFYGMAYTPTNSLYPQCGNSLSDVIQDIQLMSQLTTRVRLYGADCNQTQLVLEAIKQTKVNMSVFAGNYVLPADNVSYTRQRDALMDALQRYGTNNIAGFTVGNEFMLNYLTDNGATDPNGAVGNQGATELLQYISDTRSTLSAAGYSIPVGTSDAGSFFNTQVLSSVDYGMANVHAWFANQTVDNAATWVFNFFNETNVTPAAALSNKPKMYIAETGWPSGSKDAGSATNGASTASVPNLQIFINDFVCQANSQSVPYFYFEFFDEKWKDLQFGGVEGYWGLFTSDKQLKAVNIPTANSTCPSP</sequence>
<dbReference type="EMBL" id="KN818224">
    <property type="protein sequence ID" value="KIL70236.1"/>
    <property type="molecule type" value="Genomic_DNA"/>
</dbReference>
<evidence type="ECO:0000256" key="7">
    <source>
        <dbReference type="ARBA" id="ARBA00022512"/>
    </source>
</evidence>
<dbReference type="GO" id="GO:0042973">
    <property type="term" value="F:glucan endo-1,3-beta-D-glucosidase activity"/>
    <property type="evidence" value="ECO:0007669"/>
    <property type="project" value="UniProtKB-EC"/>
</dbReference>
<dbReference type="AlphaFoldDB" id="A0A0C2XL34"/>
<keyword evidence="15" id="KW-0624">Polysaccharide degradation</keyword>
<dbReference type="GO" id="GO:0071555">
    <property type="term" value="P:cell wall organization"/>
    <property type="evidence" value="ECO:0007669"/>
    <property type="project" value="UniProtKB-KW"/>
</dbReference>
<evidence type="ECO:0000256" key="18">
    <source>
        <dbReference type="ARBA" id="ARBA00043078"/>
    </source>
</evidence>
<name>A0A0C2XL34_AMAMK</name>
<keyword evidence="10 22" id="KW-0378">Hydrolase</keyword>
<comment type="function">
    <text evidence="16">Glucanases play a role in cell expansion during growth, in cell-cell fusion during mating, and in spore release during sporulation. This enzyme may be involved in beta-glucan degradation. Active on laminarin and lichenan.</text>
</comment>
<keyword evidence="8" id="KW-0964">Secreted</keyword>
<evidence type="ECO:0000256" key="13">
    <source>
        <dbReference type="ARBA" id="ARBA00023277"/>
    </source>
</evidence>
<keyword evidence="21" id="KW-1133">Transmembrane helix</keyword>
<accession>A0A0C2XL34</accession>
<evidence type="ECO:0000313" key="23">
    <source>
        <dbReference type="Proteomes" id="UP000054549"/>
    </source>
</evidence>
<evidence type="ECO:0000256" key="1">
    <source>
        <dbReference type="ARBA" id="ARBA00000382"/>
    </source>
</evidence>
<keyword evidence="14" id="KW-0961">Cell wall biogenesis/degradation</keyword>
<organism evidence="22 23">
    <name type="scientific">Amanita muscaria (strain Koide BX008)</name>
    <dbReference type="NCBI Taxonomy" id="946122"/>
    <lineage>
        <taxon>Eukaryota</taxon>
        <taxon>Fungi</taxon>
        <taxon>Dikarya</taxon>
        <taxon>Basidiomycota</taxon>
        <taxon>Agaricomycotina</taxon>
        <taxon>Agaricomycetes</taxon>
        <taxon>Agaricomycetidae</taxon>
        <taxon>Agaricales</taxon>
        <taxon>Pluteineae</taxon>
        <taxon>Amanitaceae</taxon>
        <taxon>Amanita</taxon>
    </lineage>
</organism>
<keyword evidence="7" id="KW-0134">Cell wall</keyword>
<dbReference type="InterPro" id="IPR017853">
    <property type="entry name" value="GH"/>
</dbReference>
<dbReference type="InterPro" id="IPR000490">
    <property type="entry name" value="Glyco_hydro_17"/>
</dbReference>
<evidence type="ECO:0000256" key="5">
    <source>
        <dbReference type="ARBA" id="ARBA00012780"/>
    </source>
</evidence>
<proteinExistence type="inferred from homology"/>
<dbReference type="PANTHER" id="PTHR16631:SF17">
    <property type="entry name" value="GLUCAN ENDO-1,3-BETA-GLUCOSIDASE BTGC"/>
    <property type="match status" value="1"/>
</dbReference>
<evidence type="ECO:0000256" key="11">
    <source>
        <dbReference type="ARBA" id="ARBA00023136"/>
    </source>
</evidence>
<dbReference type="SUPFAM" id="SSF51445">
    <property type="entry name" value="(Trans)glycosidases"/>
    <property type="match status" value="1"/>
</dbReference>
<evidence type="ECO:0000256" key="21">
    <source>
        <dbReference type="SAM" id="Phobius"/>
    </source>
</evidence>
<evidence type="ECO:0000256" key="8">
    <source>
        <dbReference type="ARBA" id="ARBA00022525"/>
    </source>
</evidence>
<comment type="catalytic activity">
    <reaction evidence="1">
        <text>Hydrolysis of (1-&gt;3)-beta-D-glucosidic linkages in (1-&gt;3)-beta-D-glucans.</text>
        <dbReference type="EC" id="3.2.1.39"/>
    </reaction>
</comment>
<evidence type="ECO:0000256" key="20">
    <source>
        <dbReference type="SAM" id="MobiDB-lite"/>
    </source>
</evidence>